<comment type="caution">
    <text evidence="3">The sequence shown here is derived from an EMBL/GenBank/DDBJ whole genome shotgun (WGS) entry which is preliminary data.</text>
</comment>
<keyword evidence="4" id="KW-1185">Reference proteome</keyword>
<reference evidence="3" key="2">
    <citation type="submission" date="2023-05" db="EMBL/GenBank/DDBJ databases">
        <authorList>
            <consortium name="Lawrence Berkeley National Laboratory"/>
            <person name="Steindorff A."/>
            <person name="Hensen N."/>
            <person name="Bonometti L."/>
            <person name="Westerberg I."/>
            <person name="Brannstrom I.O."/>
            <person name="Guillou S."/>
            <person name="Cros-Aarteil S."/>
            <person name="Calhoun S."/>
            <person name="Haridas S."/>
            <person name="Kuo A."/>
            <person name="Mondo S."/>
            <person name="Pangilinan J."/>
            <person name="Riley R."/>
            <person name="Labutti K."/>
            <person name="Andreopoulos B."/>
            <person name="Lipzen A."/>
            <person name="Chen C."/>
            <person name="Yanf M."/>
            <person name="Daum C."/>
            <person name="Ng V."/>
            <person name="Clum A."/>
            <person name="Ohm R."/>
            <person name="Martin F."/>
            <person name="Silar P."/>
            <person name="Natvig D."/>
            <person name="Lalanne C."/>
            <person name="Gautier V."/>
            <person name="Ament-Velasquez S.L."/>
            <person name="Kruys A."/>
            <person name="Hutchinson M.I."/>
            <person name="Powell A.J."/>
            <person name="Barry K."/>
            <person name="Miller A.N."/>
            <person name="Grigoriev I.V."/>
            <person name="Debuchy R."/>
            <person name="Gladieux P."/>
            <person name="Thoren M.H."/>
            <person name="Johannesson H."/>
        </authorList>
    </citation>
    <scope>NUCLEOTIDE SEQUENCE</scope>
    <source>
        <strain evidence="3">CBS 141.50</strain>
    </source>
</reference>
<dbReference type="Proteomes" id="UP001302676">
    <property type="component" value="Unassembled WGS sequence"/>
</dbReference>
<feature type="region of interest" description="Disordered" evidence="2">
    <location>
        <begin position="509"/>
        <end position="533"/>
    </location>
</feature>
<gene>
    <name evidence="3" type="ORF">C8A04DRAFT_31975</name>
</gene>
<accession>A0AAN6UWY8</accession>
<sequence>MAPKTISHFRWNFVRSETWPEPLTSPGSSPGQKYQRHYIVVHGLRDATNQRVNYQAALERCVEDIAKRAGGSYQVQPFRFGTLPLLLDGGGKSFKSAASKLRRKLDRIRRLEFKNVGQSRAHEEGPISSSHFIFITHGLGSWLVKAAIAKQDLAPQTLGLLFLDAPRISVYLSSPGAYLDAVIELWWKFHNTSPSPTAELPTISRKLLGSLWTTDGIFQQYQRETSEQCIQGALDPYFVNLWGPTLEFSGGTRTPTTESTSSPPRSPRLGRIRELIQPPHTTTPPTAPNEDEVWERVKDLLKRLGEPAIDPALNNTIVKARPTWEDLESEGQSLLARGELKSARTAFEAALDTLGTPTVSLLASTARSGLVLRHAEIRMQMAIIDHRCGKTDGAEKRLDDLEEQIEKLSQVRMSGEDGVRLSRLTREVQRRLGASLLSRGKYPDAIKALKKAASAGPDVCNRAAEVGVYKAQRDLAVAYGLMGALLEARKTLRLLGEVRTELTDHRRSWPQLLHPSNRNQERSSKGSDSVQIPLPVPVSELDTKKPEIDPEKLWAAAHVAMFSGQYNQALQASTKLFRLRQSSLGRRHIKTLKAANLRAYLLACTFQLEAAREECGSTLRVLSEDFGPIHRQTLEATWVLIVIFRKYRSFMEATATGESLNGLVDECFTQEDHPMRLKTKAELAHSYSSDGRNKRAKELLEEVVRLSGCRLKTGRYGSTGHELLIPHADRSAPGMCSAAHTLPTLEYQVKLARVDLAMGDWQAAQERALHVLQTQRERRDTDRQLRGKGAKPRLESGKEPGDRGSVPEFIDRVLSDIDQELNGSGSQGNLDSGQSPGPWIQGSTFSALRLLAWIQFDWDRSTSHRMQPLRILETVQRWQEQADVFGPGSLGFLATTHDYAVMLRGYQLIAPARECFKTVFVARARRLGISHLATLSTKRELVVTECLVKNWVDPESYLSEDPTRDGNQADGDVGGELPSEAEGMSDEGWHAAETCFLDILQDQDCYLGPDHPESLQTLLWVLAVQLQRNTLGNASETRTSLELRLQFPSRGQEMNLSRKQIEAIQNQVHELYAAKEFSKTQYSETPKDRKLHGTPDMNPPPCEHQCKNPLQPPNRRPLSNASSDGSQNHHFSSPTTPQRLARTREVLLAELNSPLSLLSNVSTEDLENRSKAEGVKKKPGLVAAQEAVEVVHIESAPAVAAERTPGTHCSPLLRLNWHPAFKSEPEQKATFNMSAILKLTGHSDIPRIKHAV</sequence>
<feature type="region of interest" description="Disordered" evidence="2">
    <location>
        <begin position="1079"/>
        <end position="1139"/>
    </location>
</feature>
<evidence type="ECO:0000313" key="3">
    <source>
        <dbReference type="EMBL" id="KAK4140479.1"/>
    </source>
</evidence>
<dbReference type="PROSITE" id="PS50005">
    <property type="entry name" value="TPR"/>
    <property type="match status" value="1"/>
</dbReference>
<reference evidence="3" key="1">
    <citation type="journal article" date="2023" name="Mol. Phylogenet. Evol.">
        <title>Genome-scale phylogeny and comparative genomics of the fungal order Sordariales.</title>
        <authorList>
            <person name="Hensen N."/>
            <person name="Bonometti L."/>
            <person name="Westerberg I."/>
            <person name="Brannstrom I.O."/>
            <person name="Guillou S."/>
            <person name="Cros-Aarteil S."/>
            <person name="Calhoun S."/>
            <person name="Haridas S."/>
            <person name="Kuo A."/>
            <person name="Mondo S."/>
            <person name="Pangilinan J."/>
            <person name="Riley R."/>
            <person name="LaButti K."/>
            <person name="Andreopoulos B."/>
            <person name="Lipzen A."/>
            <person name="Chen C."/>
            <person name="Yan M."/>
            <person name="Daum C."/>
            <person name="Ng V."/>
            <person name="Clum A."/>
            <person name="Steindorff A."/>
            <person name="Ohm R.A."/>
            <person name="Martin F."/>
            <person name="Silar P."/>
            <person name="Natvig D.O."/>
            <person name="Lalanne C."/>
            <person name="Gautier V."/>
            <person name="Ament-Velasquez S.L."/>
            <person name="Kruys A."/>
            <person name="Hutchinson M.I."/>
            <person name="Powell A.J."/>
            <person name="Barry K."/>
            <person name="Miller A.N."/>
            <person name="Grigoriev I.V."/>
            <person name="Debuchy R."/>
            <person name="Gladieux P."/>
            <person name="Hiltunen Thoren M."/>
            <person name="Johannesson H."/>
        </authorList>
    </citation>
    <scope>NUCLEOTIDE SEQUENCE</scope>
    <source>
        <strain evidence="3">CBS 141.50</strain>
    </source>
</reference>
<protein>
    <submittedName>
        <fullName evidence="3">Uncharacterized protein</fullName>
    </submittedName>
</protein>
<feature type="compositionally biased region" description="Low complexity" evidence="2">
    <location>
        <begin position="249"/>
        <end position="269"/>
    </location>
</feature>
<dbReference type="SUPFAM" id="SSF48452">
    <property type="entry name" value="TPR-like"/>
    <property type="match status" value="2"/>
</dbReference>
<proteinExistence type="predicted"/>
<dbReference type="AlphaFoldDB" id="A0AAN6UWY8"/>
<name>A0AAN6UWY8_9PEZI</name>
<feature type="compositionally biased region" description="Basic and acidic residues" evidence="2">
    <location>
        <begin position="775"/>
        <end position="785"/>
    </location>
</feature>
<feature type="region of interest" description="Disordered" evidence="2">
    <location>
        <begin position="772"/>
        <end position="807"/>
    </location>
</feature>
<dbReference type="GeneID" id="87818547"/>
<evidence type="ECO:0000256" key="2">
    <source>
        <dbReference type="SAM" id="MobiDB-lite"/>
    </source>
</evidence>
<feature type="region of interest" description="Disordered" evidence="2">
    <location>
        <begin position="249"/>
        <end position="270"/>
    </location>
</feature>
<dbReference type="Gene3D" id="1.25.40.10">
    <property type="entry name" value="Tetratricopeptide repeat domain"/>
    <property type="match status" value="2"/>
</dbReference>
<feature type="region of interest" description="Disordered" evidence="2">
    <location>
        <begin position="958"/>
        <end position="984"/>
    </location>
</feature>
<keyword evidence="1" id="KW-0802">TPR repeat</keyword>
<dbReference type="EMBL" id="MU853630">
    <property type="protein sequence ID" value="KAK4140479.1"/>
    <property type="molecule type" value="Genomic_DNA"/>
</dbReference>
<organism evidence="3 4">
    <name type="scientific">Dichotomopilus funicola</name>
    <dbReference type="NCBI Taxonomy" id="1934379"/>
    <lineage>
        <taxon>Eukaryota</taxon>
        <taxon>Fungi</taxon>
        <taxon>Dikarya</taxon>
        <taxon>Ascomycota</taxon>
        <taxon>Pezizomycotina</taxon>
        <taxon>Sordariomycetes</taxon>
        <taxon>Sordariomycetidae</taxon>
        <taxon>Sordariales</taxon>
        <taxon>Chaetomiaceae</taxon>
        <taxon>Dichotomopilus</taxon>
    </lineage>
</organism>
<feature type="compositionally biased region" description="Polar residues" evidence="2">
    <location>
        <begin position="1117"/>
        <end position="1138"/>
    </location>
</feature>
<evidence type="ECO:0000313" key="4">
    <source>
        <dbReference type="Proteomes" id="UP001302676"/>
    </source>
</evidence>
<feature type="compositionally biased region" description="Basic and acidic residues" evidence="2">
    <location>
        <begin position="792"/>
        <end position="802"/>
    </location>
</feature>
<dbReference type="RefSeq" id="XP_062633850.1">
    <property type="nucleotide sequence ID" value="XM_062781934.1"/>
</dbReference>
<dbReference type="InterPro" id="IPR011990">
    <property type="entry name" value="TPR-like_helical_dom_sf"/>
</dbReference>
<dbReference type="InterPro" id="IPR019734">
    <property type="entry name" value="TPR_rpt"/>
</dbReference>
<evidence type="ECO:0000256" key="1">
    <source>
        <dbReference type="PROSITE-ProRule" id="PRU00339"/>
    </source>
</evidence>
<feature type="repeat" description="TPR" evidence="1">
    <location>
        <begin position="426"/>
        <end position="459"/>
    </location>
</feature>